<evidence type="ECO:0000313" key="2">
    <source>
        <dbReference type="EMBL" id="GET00123.1"/>
    </source>
</evidence>
<sequence>MATIAIGMPVFAGNDDDDLVRFFELYKGYIHTIGIDPSAVTGNPAGWKKAMGILRACLTGLAARWYDSNILGKRVRLRNILLHAIHGDELAFKALLGNAGNCPPNTWVNPSGARAHMTDGAGAGVNNLVTDVGLIMQ</sequence>
<keyword evidence="3" id="KW-1185">Reference proteome</keyword>
<evidence type="ECO:0000313" key="1">
    <source>
        <dbReference type="EMBL" id="GBB92569.1"/>
    </source>
</evidence>
<dbReference type="EMBL" id="BLAL01000285">
    <property type="protein sequence ID" value="GET00123.1"/>
    <property type="molecule type" value="Genomic_DNA"/>
</dbReference>
<dbReference type="Proteomes" id="UP000615446">
    <property type="component" value="Unassembled WGS sequence"/>
</dbReference>
<protein>
    <submittedName>
        <fullName evidence="1">Uncharacterized protein</fullName>
    </submittedName>
</protein>
<evidence type="ECO:0000313" key="3">
    <source>
        <dbReference type="Proteomes" id="UP000247702"/>
    </source>
</evidence>
<dbReference type="OrthoDB" id="2417284at2759"/>
<accession>A0A2Z6R3I1</accession>
<name>A0A2Z6R3I1_9GLOM</name>
<dbReference type="Proteomes" id="UP000247702">
    <property type="component" value="Unassembled WGS sequence"/>
</dbReference>
<reference evidence="2" key="2">
    <citation type="submission" date="2019-10" db="EMBL/GenBank/DDBJ databases">
        <title>Conservation and host-specific expression of non-tandemly repeated heterogenous ribosome RNA gene in arbuscular mycorrhizal fungi.</title>
        <authorList>
            <person name="Maeda T."/>
            <person name="Kobayashi Y."/>
            <person name="Nakagawa T."/>
            <person name="Ezawa T."/>
            <person name="Yamaguchi K."/>
            <person name="Bino T."/>
            <person name="Nishimoto Y."/>
            <person name="Shigenobu S."/>
            <person name="Kawaguchi M."/>
        </authorList>
    </citation>
    <scope>NUCLEOTIDE SEQUENCE</scope>
    <source>
        <strain evidence="2">HR1</strain>
    </source>
</reference>
<gene>
    <name evidence="2" type="ORF">RCL2_002659400</name>
    <name evidence="1" type="ORF">RclHR1_20240007</name>
</gene>
<dbReference type="AlphaFoldDB" id="A0A2Z6R3I1"/>
<reference evidence="1 3" key="1">
    <citation type="submission" date="2017-11" db="EMBL/GenBank/DDBJ databases">
        <title>The genome of Rhizophagus clarus HR1 reveals common genetic basis of auxotrophy among arbuscular mycorrhizal fungi.</title>
        <authorList>
            <person name="Kobayashi Y."/>
        </authorList>
    </citation>
    <scope>NUCLEOTIDE SEQUENCE [LARGE SCALE GENOMIC DNA]</scope>
    <source>
        <strain evidence="1 3">HR1</strain>
    </source>
</reference>
<proteinExistence type="predicted"/>
<comment type="caution">
    <text evidence="1">The sequence shown here is derived from an EMBL/GenBank/DDBJ whole genome shotgun (WGS) entry which is preliminary data.</text>
</comment>
<dbReference type="EMBL" id="BEXD01001141">
    <property type="protein sequence ID" value="GBB92569.1"/>
    <property type="molecule type" value="Genomic_DNA"/>
</dbReference>
<organism evidence="1 3">
    <name type="scientific">Rhizophagus clarus</name>
    <dbReference type="NCBI Taxonomy" id="94130"/>
    <lineage>
        <taxon>Eukaryota</taxon>
        <taxon>Fungi</taxon>
        <taxon>Fungi incertae sedis</taxon>
        <taxon>Mucoromycota</taxon>
        <taxon>Glomeromycotina</taxon>
        <taxon>Glomeromycetes</taxon>
        <taxon>Glomerales</taxon>
        <taxon>Glomeraceae</taxon>
        <taxon>Rhizophagus</taxon>
    </lineage>
</organism>